<accession>A0A6I2KXU1</accession>
<proteinExistence type="predicted"/>
<dbReference type="Proteomes" id="UP000433309">
    <property type="component" value="Unassembled WGS sequence"/>
</dbReference>
<keyword evidence="3" id="KW-1185">Reference proteome</keyword>
<evidence type="ECO:0000313" key="2">
    <source>
        <dbReference type="EMBL" id="MRW89244.1"/>
    </source>
</evidence>
<reference evidence="2 3" key="1">
    <citation type="submission" date="2019-11" db="EMBL/GenBank/DDBJ databases">
        <title>Novel species isolated from a subtropical stream in China.</title>
        <authorList>
            <person name="Lu H."/>
        </authorList>
    </citation>
    <scope>NUCLEOTIDE SEQUENCE [LARGE SCALE GENOMIC DNA]</scope>
    <source>
        <strain evidence="2 3">FT80W</strain>
    </source>
</reference>
<dbReference type="SMART" id="SM00507">
    <property type="entry name" value="HNHc"/>
    <property type="match status" value="1"/>
</dbReference>
<dbReference type="EMBL" id="WKJK01000002">
    <property type="protein sequence ID" value="MRW89244.1"/>
    <property type="molecule type" value="Genomic_DNA"/>
</dbReference>
<dbReference type="AlphaFoldDB" id="A0A6I2KXU1"/>
<gene>
    <name evidence="2" type="ORF">GJ699_04540</name>
</gene>
<comment type="caution">
    <text evidence="2">The sequence shown here is derived from an EMBL/GenBank/DDBJ whole genome shotgun (WGS) entry which is preliminary data.</text>
</comment>
<dbReference type="Pfam" id="PF13391">
    <property type="entry name" value="HNH_2"/>
    <property type="match status" value="1"/>
</dbReference>
<sequence>MSDDANHEQREKISEPIKREVRQRCGFGCVVCGLAIIEYAHIEPYAVVREHDADNLTLLCPNHHTQFDKHMLPKDYILAKNAAPKCLDAGFHTLPLHAVPGQYPEFFLGTNKWTRSSQPLNVSGYPIITVESPAEAGGPYLISGKFFNSRGLLSAEIVRNEWFGRADEWDVLQEGNRITIRDAAGSISLRLQFRPGEGISVERLNMFVNGDRIEADEAGKVRVSSSSGFEFTLSGNTFDEVPGVATGYLGHISEQTFEHQQTPASIRQAPDFTPTNRILLHWKPPTV</sequence>
<feature type="domain" description="HNH nuclease" evidence="1">
    <location>
        <begin position="16"/>
        <end position="65"/>
    </location>
</feature>
<dbReference type="InterPro" id="IPR003615">
    <property type="entry name" value="HNH_nuc"/>
</dbReference>
<name>A0A6I2KXU1_9BURK</name>
<dbReference type="CDD" id="cd00085">
    <property type="entry name" value="HNHc"/>
    <property type="match status" value="1"/>
</dbReference>
<evidence type="ECO:0000313" key="3">
    <source>
        <dbReference type="Proteomes" id="UP000433309"/>
    </source>
</evidence>
<evidence type="ECO:0000259" key="1">
    <source>
        <dbReference type="SMART" id="SM00507"/>
    </source>
</evidence>
<organism evidence="2 3">
    <name type="scientific">Duganella guangzhouensis</name>
    <dbReference type="NCBI Taxonomy" id="2666084"/>
    <lineage>
        <taxon>Bacteria</taxon>
        <taxon>Pseudomonadati</taxon>
        <taxon>Pseudomonadota</taxon>
        <taxon>Betaproteobacteria</taxon>
        <taxon>Burkholderiales</taxon>
        <taxon>Oxalobacteraceae</taxon>
        <taxon>Telluria group</taxon>
        <taxon>Duganella</taxon>
    </lineage>
</organism>
<dbReference type="RefSeq" id="WP_154373536.1">
    <property type="nucleotide sequence ID" value="NZ_WKJK01000002.1"/>
</dbReference>
<protein>
    <recommendedName>
        <fullName evidence="1">HNH nuclease domain-containing protein</fullName>
    </recommendedName>
</protein>